<name>A0A963Z168_9PROT</name>
<protein>
    <recommendedName>
        <fullName evidence="3 7">Guanine deaminase</fullName>
        <shortName evidence="8">Guanase</shortName>
        <ecNumber evidence="3 7">3.5.4.3</ecNumber>
    </recommendedName>
    <alternativeName>
        <fullName evidence="8">Guanine aminohydrolase</fullName>
    </alternativeName>
</protein>
<proteinExistence type="inferred from homology"/>
<keyword evidence="6 8" id="KW-0862">Zinc</keyword>
<dbReference type="PANTHER" id="PTHR11271">
    <property type="entry name" value="GUANINE DEAMINASE"/>
    <property type="match status" value="1"/>
</dbReference>
<evidence type="ECO:0000313" key="10">
    <source>
        <dbReference type="EMBL" id="MCB8879923.1"/>
    </source>
</evidence>
<keyword evidence="11" id="KW-1185">Reference proteome</keyword>
<evidence type="ECO:0000256" key="2">
    <source>
        <dbReference type="ARBA" id="ARBA00006745"/>
    </source>
</evidence>
<dbReference type="EMBL" id="JAESVA010000002">
    <property type="protein sequence ID" value="MCB8879923.1"/>
    <property type="molecule type" value="Genomic_DNA"/>
</dbReference>
<dbReference type="Gene3D" id="3.20.20.140">
    <property type="entry name" value="Metal-dependent hydrolases"/>
    <property type="match status" value="1"/>
</dbReference>
<comment type="cofactor">
    <cofactor evidence="8">
        <name>Zn(2+)</name>
        <dbReference type="ChEBI" id="CHEBI:29105"/>
    </cofactor>
    <text evidence="8">Binds 1 zinc ion per subunit.</text>
</comment>
<dbReference type="SUPFAM" id="SSF51338">
    <property type="entry name" value="Composite domain of metallo-dependent hydrolases"/>
    <property type="match status" value="1"/>
</dbReference>
<dbReference type="PANTHER" id="PTHR11271:SF6">
    <property type="entry name" value="GUANINE DEAMINASE"/>
    <property type="match status" value="1"/>
</dbReference>
<dbReference type="InterPro" id="IPR032466">
    <property type="entry name" value="Metal_Hydrolase"/>
</dbReference>
<evidence type="ECO:0000256" key="7">
    <source>
        <dbReference type="NCBIfam" id="TIGR02967"/>
    </source>
</evidence>
<feature type="domain" description="Amidohydrolase-related" evidence="9">
    <location>
        <begin position="65"/>
        <end position="446"/>
    </location>
</feature>
<evidence type="ECO:0000256" key="8">
    <source>
        <dbReference type="RuleBase" id="RU366009"/>
    </source>
</evidence>
<gene>
    <name evidence="10" type="primary">guaD</name>
    <name evidence="10" type="ORF">ACELLULO517_06730</name>
</gene>
<dbReference type="GO" id="GO:0005829">
    <property type="term" value="C:cytosol"/>
    <property type="evidence" value="ECO:0007669"/>
    <property type="project" value="TreeGrafter"/>
</dbReference>
<dbReference type="InterPro" id="IPR006680">
    <property type="entry name" value="Amidohydro-rel"/>
</dbReference>
<sequence length="449" mass="47818">MPGDWAIYGRAIHAPDGIEALVSALICVGTDGMILSVETAVAADDPRLARLRAGGSLVELTPDDILIPGLIDLHIHAPQFPQLGTALDVPLEDWLQRYTFPLESRYEDLAFAEDVYACLVETLLAHGTTTAVYFATIHLPATKRLAEICLDKGQRALVGRVGMDHPEQCPDFYRDASAEIAIAETRALIGHIRDLPGNEAALVRPMITPRFVPACTDALLEGLGALAAETRCTVQTHCSESDWEHGHVLDRCGVTDTAVLDRAGLLRRGSVLAHANFITEPDAALIRARGAAVAHCPLSNIYFAGAVFPLREMLDQGLHIGLGSDIAGGPSASLFEAARQAVAVSRLLESGTDSRKSAAARGKPGARIDFRTAFRMATAGGGESLDLPIGLFRPGYAFDAVLLRSGLPDGNLRFAEAESAAGILEKIVMLAGRGDVAQVWVAGRLVKSR</sequence>
<accession>A0A963Z168</accession>
<dbReference type="InterPro" id="IPR011059">
    <property type="entry name" value="Metal-dep_hydrolase_composite"/>
</dbReference>
<evidence type="ECO:0000256" key="3">
    <source>
        <dbReference type="ARBA" id="ARBA00012781"/>
    </source>
</evidence>
<dbReference type="Gene3D" id="2.30.40.10">
    <property type="entry name" value="Urease, subunit C, domain 1"/>
    <property type="match status" value="1"/>
</dbReference>
<dbReference type="GO" id="GO:0006147">
    <property type="term" value="P:guanine catabolic process"/>
    <property type="evidence" value="ECO:0007669"/>
    <property type="project" value="UniProtKB-UniRule"/>
</dbReference>
<dbReference type="AlphaFoldDB" id="A0A963Z168"/>
<comment type="similarity">
    <text evidence="2 8">Belongs to the metallo-dependent hydrolases superfamily. ATZ/TRZ family.</text>
</comment>
<dbReference type="SUPFAM" id="SSF51556">
    <property type="entry name" value="Metallo-dependent hydrolases"/>
    <property type="match status" value="1"/>
</dbReference>
<dbReference type="GO" id="GO:0008892">
    <property type="term" value="F:guanine deaminase activity"/>
    <property type="evidence" value="ECO:0007669"/>
    <property type="project" value="UniProtKB-UniRule"/>
</dbReference>
<evidence type="ECO:0000259" key="9">
    <source>
        <dbReference type="Pfam" id="PF01979"/>
    </source>
</evidence>
<dbReference type="GO" id="GO:0008270">
    <property type="term" value="F:zinc ion binding"/>
    <property type="evidence" value="ECO:0007669"/>
    <property type="project" value="UniProtKB-UniRule"/>
</dbReference>
<dbReference type="InterPro" id="IPR014311">
    <property type="entry name" value="Guanine_deaminase"/>
</dbReference>
<comment type="caution">
    <text evidence="10">The sequence shown here is derived from an EMBL/GenBank/DDBJ whole genome shotgun (WGS) entry which is preliminary data.</text>
</comment>
<comment type="pathway">
    <text evidence="1 8">Purine metabolism; guanine degradation; xanthine from guanine: step 1/1.</text>
</comment>
<dbReference type="Proteomes" id="UP000721844">
    <property type="component" value="Unassembled WGS sequence"/>
</dbReference>
<evidence type="ECO:0000256" key="1">
    <source>
        <dbReference type="ARBA" id="ARBA00004984"/>
    </source>
</evidence>
<evidence type="ECO:0000256" key="5">
    <source>
        <dbReference type="ARBA" id="ARBA00022801"/>
    </source>
</evidence>
<evidence type="ECO:0000256" key="4">
    <source>
        <dbReference type="ARBA" id="ARBA00022723"/>
    </source>
</evidence>
<evidence type="ECO:0000313" key="11">
    <source>
        <dbReference type="Proteomes" id="UP000721844"/>
    </source>
</evidence>
<dbReference type="NCBIfam" id="TIGR02967">
    <property type="entry name" value="guan_deamin"/>
    <property type="match status" value="1"/>
</dbReference>
<comment type="function">
    <text evidence="8">Catalyzes the hydrolytic deamination of guanine, producing xanthine and ammonia.</text>
</comment>
<dbReference type="InterPro" id="IPR051607">
    <property type="entry name" value="Metallo-dep_hydrolases"/>
</dbReference>
<keyword evidence="4 8" id="KW-0479">Metal-binding</keyword>
<organism evidence="10 11">
    <name type="scientific">Acidisoma cellulosilyticum</name>
    <dbReference type="NCBI Taxonomy" id="2802395"/>
    <lineage>
        <taxon>Bacteria</taxon>
        <taxon>Pseudomonadati</taxon>
        <taxon>Pseudomonadota</taxon>
        <taxon>Alphaproteobacteria</taxon>
        <taxon>Acetobacterales</taxon>
        <taxon>Acidocellaceae</taxon>
        <taxon>Acidisoma</taxon>
    </lineage>
</organism>
<evidence type="ECO:0000256" key="6">
    <source>
        <dbReference type="ARBA" id="ARBA00022833"/>
    </source>
</evidence>
<comment type="catalytic activity">
    <reaction evidence="8">
        <text>guanine + H2O + H(+) = xanthine + NH4(+)</text>
        <dbReference type="Rhea" id="RHEA:14665"/>
        <dbReference type="ChEBI" id="CHEBI:15377"/>
        <dbReference type="ChEBI" id="CHEBI:15378"/>
        <dbReference type="ChEBI" id="CHEBI:16235"/>
        <dbReference type="ChEBI" id="CHEBI:17712"/>
        <dbReference type="ChEBI" id="CHEBI:28938"/>
        <dbReference type="EC" id="3.5.4.3"/>
    </reaction>
</comment>
<dbReference type="EC" id="3.5.4.3" evidence="3 7"/>
<reference evidence="10 11" key="1">
    <citation type="journal article" date="2021" name="Microorganisms">
        <title>Acidisoma silvae sp. nov. and Acidisomacellulosilytica sp. nov., Two Acidophilic Bacteria Isolated from Decaying Wood, Hydrolyzing Cellulose and Producing Poly-3-hydroxybutyrate.</title>
        <authorList>
            <person name="Mieszkin S."/>
            <person name="Pouder E."/>
            <person name="Uroz S."/>
            <person name="Simon-Colin C."/>
            <person name="Alain K."/>
        </authorList>
    </citation>
    <scope>NUCLEOTIDE SEQUENCE [LARGE SCALE GENOMIC DNA]</scope>
    <source>
        <strain evidence="10 11">HW T5.17</strain>
    </source>
</reference>
<keyword evidence="5 8" id="KW-0378">Hydrolase</keyword>
<dbReference type="Pfam" id="PF01979">
    <property type="entry name" value="Amidohydro_1"/>
    <property type="match status" value="1"/>
</dbReference>